<keyword evidence="3" id="KW-1185">Reference proteome</keyword>
<sequence length="184" mass="21108">MAPTQSTSGDLPIDPPPSRTTTIVNTFEKEPEGNRVRITIKQGKRTVTANKSEGLLFMKNSNENRKAKDPVLTVTDLKKRKFGDEYGDRSGMRMWGYEPESKLWAVKRNSGHSEHYKNIHDFHSRTKVDLSELSRAPFHNPSNNQSATNFHQFLIRQVRDNFPSMKTTKAMIVKDKDIFDPETN</sequence>
<dbReference type="Proteomes" id="UP001177003">
    <property type="component" value="Chromosome 3"/>
</dbReference>
<name>A0AA35YLZ0_LACSI</name>
<organism evidence="2 3">
    <name type="scientific">Lactuca saligna</name>
    <name type="common">Willowleaf lettuce</name>
    <dbReference type="NCBI Taxonomy" id="75948"/>
    <lineage>
        <taxon>Eukaryota</taxon>
        <taxon>Viridiplantae</taxon>
        <taxon>Streptophyta</taxon>
        <taxon>Embryophyta</taxon>
        <taxon>Tracheophyta</taxon>
        <taxon>Spermatophyta</taxon>
        <taxon>Magnoliopsida</taxon>
        <taxon>eudicotyledons</taxon>
        <taxon>Gunneridae</taxon>
        <taxon>Pentapetalae</taxon>
        <taxon>asterids</taxon>
        <taxon>campanulids</taxon>
        <taxon>Asterales</taxon>
        <taxon>Asteraceae</taxon>
        <taxon>Cichorioideae</taxon>
        <taxon>Cichorieae</taxon>
        <taxon>Lactucinae</taxon>
        <taxon>Lactuca</taxon>
    </lineage>
</organism>
<gene>
    <name evidence="2" type="ORF">LSALG_LOCUS16277</name>
</gene>
<feature type="region of interest" description="Disordered" evidence="1">
    <location>
        <begin position="1"/>
        <end position="21"/>
    </location>
</feature>
<evidence type="ECO:0000313" key="2">
    <source>
        <dbReference type="EMBL" id="CAI9276288.1"/>
    </source>
</evidence>
<evidence type="ECO:0000313" key="3">
    <source>
        <dbReference type="Proteomes" id="UP001177003"/>
    </source>
</evidence>
<dbReference type="AlphaFoldDB" id="A0AA35YLZ0"/>
<dbReference type="EMBL" id="OX465079">
    <property type="protein sequence ID" value="CAI9276288.1"/>
    <property type="molecule type" value="Genomic_DNA"/>
</dbReference>
<reference evidence="2" key="1">
    <citation type="submission" date="2023-04" db="EMBL/GenBank/DDBJ databases">
        <authorList>
            <person name="Vijverberg K."/>
            <person name="Xiong W."/>
            <person name="Schranz E."/>
        </authorList>
    </citation>
    <scope>NUCLEOTIDE SEQUENCE</scope>
</reference>
<protein>
    <submittedName>
        <fullName evidence="2">Uncharacterized protein</fullName>
    </submittedName>
</protein>
<accession>A0AA35YLZ0</accession>
<evidence type="ECO:0000256" key="1">
    <source>
        <dbReference type="SAM" id="MobiDB-lite"/>
    </source>
</evidence>
<proteinExistence type="predicted"/>